<name>A0A4Y5SJI5_9EURY</name>
<evidence type="ECO:0000313" key="2">
    <source>
        <dbReference type="EMBL" id="QDA31087.1"/>
    </source>
</evidence>
<dbReference type="PROSITE" id="PS50910">
    <property type="entry name" value="HEPN"/>
    <property type="match status" value="1"/>
</dbReference>
<dbReference type="EMBL" id="CP040846">
    <property type="protein sequence ID" value="QDA31087.1"/>
    <property type="molecule type" value="Genomic_DNA"/>
</dbReference>
<dbReference type="GeneID" id="40474513"/>
<protein>
    <submittedName>
        <fullName evidence="2">HEPN domain-containing protein</fullName>
    </submittedName>
</protein>
<dbReference type="KEGG" id="tic:FH039_04975"/>
<dbReference type="InterPro" id="IPR007842">
    <property type="entry name" value="HEPN_dom"/>
</dbReference>
<dbReference type="AlphaFoldDB" id="A0A4Y5SJI5"/>
<feature type="domain" description="HEPN" evidence="1">
    <location>
        <begin position="10"/>
        <end position="117"/>
    </location>
</feature>
<sequence>MADSPVGLTLRLAEEHPNAALDEINSGRLNFAVFHIQQAIEKSLKALLLSRNLDVRTHKLSALVSLAGIDLDDELLLSLAEIEREYTRSRYYTPGFNPLTDYRIEDVSRWYEAAKRVYSTVVSML</sequence>
<dbReference type="SUPFAM" id="SSF81593">
    <property type="entry name" value="Nucleotidyltransferase substrate binding subunit/domain"/>
    <property type="match status" value="1"/>
</dbReference>
<reference evidence="2 3" key="1">
    <citation type="submission" date="2019-06" db="EMBL/GenBank/DDBJ databases">
        <title>Thermococcus indicus sp. nov., a Fe(III)-reducing hyperthermophilic archaeon isolated from the Onnuri vent field of the Central Indian Ocean ridge.</title>
        <authorList>
            <person name="Lim J.K."/>
            <person name="Kim Y.J."/>
            <person name="Kwon K.K."/>
        </authorList>
    </citation>
    <scope>NUCLEOTIDE SEQUENCE [LARGE SCALE GENOMIC DNA]</scope>
    <source>
        <strain evidence="2 3">IOH1</strain>
    </source>
</reference>
<dbReference type="OrthoDB" id="103526at2157"/>
<organism evidence="2 3">
    <name type="scientific">Thermococcus indicus</name>
    <dbReference type="NCBI Taxonomy" id="2586643"/>
    <lineage>
        <taxon>Archaea</taxon>
        <taxon>Methanobacteriati</taxon>
        <taxon>Methanobacteriota</taxon>
        <taxon>Thermococci</taxon>
        <taxon>Thermococcales</taxon>
        <taxon>Thermococcaceae</taxon>
        <taxon>Thermococcus</taxon>
    </lineage>
</organism>
<dbReference type="SMART" id="SM00748">
    <property type="entry name" value="HEPN"/>
    <property type="match status" value="1"/>
</dbReference>
<dbReference type="RefSeq" id="WP_139680438.1">
    <property type="nucleotide sequence ID" value="NZ_CP040846.1"/>
</dbReference>
<proteinExistence type="predicted"/>
<accession>A0A4Y5SJI5</accession>
<evidence type="ECO:0000259" key="1">
    <source>
        <dbReference type="PROSITE" id="PS50910"/>
    </source>
</evidence>
<dbReference type="Proteomes" id="UP000306007">
    <property type="component" value="Chromosome"/>
</dbReference>
<gene>
    <name evidence="2" type="ORF">FH039_04975</name>
</gene>
<keyword evidence="3" id="KW-1185">Reference proteome</keyword>
<dbReference type="Gene3D" id="1.20.120.330">
    <property type="entry name" value="Nucleotidyltransferases domain 2"/>
    <property type="match status" value="1"/>
</dbReference>
<dbReference type="Pfam" id="PF05168">
    <property type="entry name" value="HEPN"/>
    <property type="match status" value="1"/>
</dbReference>
<evidence type="ECO:0000313" key="3">
    <source>
        <dbReference type="Proteomes" id="UP000306007"/>
    </source>
</evidence>